<keyword evidence="1" id="KW-1133">Transmembrane helix</keyword>
<evidence type="ECO:0000256" key="1">
    <source>
        <dbReference type="SAM" id="Phobius"/>
    </source>
</evidence>
<dbReference type="RefSeq" id="WP_058529242.1">
    <property type="nucleotide sequence ID" value="NZ_CAAAHZ010000003.1"/>
</dbReference>
<feature type="transmembrane region" description="Helical" evidence="1">
    <location>
        <begin position="80"/>
        <end position="99"/>
    </location>
</feature>
<sequence length="306" mass="34113">MTRIRRLAYTQGKYLLENYRQALLCAVLLAVFSYTAWLSSAVIALITLRRGVKEGGLLLVAAVLVHCLLAQMQFSFFPALVSSLLNFVPCFFAACLLRLSASWRAVAGILFAQVLFVMMLLQWGAHDFILAQFAYFQSVVRDLQADGAFSHFLSSMNSGHSAVLANYLLGIQAAGVVFSAVLSLALARAVQSLICNPGGFTREMLEFRGQKMELLLLVGILFMVNLGSALAINLLPVMLFYFLLAGLSLSFNLFAKEKPYRSIVLLILPMIFLPIIMFFVYVIFGSLDSLFNFRLYLHRADERMRG</sequence>
<feature type="transmembrane region" description="Helical" evidence="1">
    <location>
        <begin position="164"/>
        <end position="187"/>
    </location>
</feature>
<proteinExistence type="predicted"/>
<keyword evidence="3" id="KW-1185">Reference proteome</keyword>
<evidence type="ECO:0000313" key="2">
    <source>
        <dbReference type="EMBL" id="KTD21143.1"/>
    </source>
</evidence>
<accession>A0A0W0VLZ3</accession>
<gene>
    <name evidence="2" type="ORF">Llon_1241</name>
</gene>
<feature type="transmembrane region" description="Helical" evidence="1">
    <location>
        <begin position="238"/>
        <end position="255"/>
    </location>
</feature>
<feature type="transmembrane region" description="Helical" evidence="1">
    <location>
        <begin position="262"/>
        <end position="284"/>
    </location>
</feature>
<feature type="transmembrane region" description="Helical" evidence="1">
    <location>
        <begin position="214"/>
        <end position="232"/>
    </location>
</feature>
<evidence type="ECO:0000313" key="3">
    <source>
        <dbReference type="Proteomes" id="UP000054997"/>
    </source>
</evidence>
<dbReference type="EMBL" id="LNYK01000016">
    <property type="protein sequence ID" value="KTD21143.1"/>
    <property type="molecule type" value="Genomic_DNA"/>
</dbReference>
<comment type="caution">
    <text evidence="2">The sequence shown here is derived from an EMBL/GenBank/DDBJ whole genome shotgun (WGS) entry which is preliminary data.</text>
</comment>
<dbReference type="STRING" id="45068.Llon_1241"/>
<dbReference type="PATRIC" id="fig|45068.5.peg.1340"/>
<dbReference type="OrthoDB" id="5659946at2"/>
<feature type="transmembrane region" description="Helical" evidence="1">
    <location>
        <begin position="20"/>
        <end position="48"/>
    </location>
</feature>
<keyword evidence="1" id="KW-0472">Membrane</keyword>
<keyword evidence="1 2" id="KW-0812">Transmembrane</keyword>
<organism evidence="2 3">
    <name type="scientific">Legionella londiniensis</name>
    <dbReference type="NCBI Taxonomy" id="45068"/>
    <lineage>
        <taxon>Bacteria</taxon>
        <taxon>Pseudomonadati</taxon>
        <taxon>Pseudomonadota</taxon>
        <taxon>Gammaproteobacteria</taxon>
        <taxon>Legionellales</taxon>
        <taxon>Legionellaceae</taxon>
        <taxon>Legionella</taxon>
    </lineage>
</organism>
<reference evidence="2 3" key="1">
    <citation type="submission" date="2015-11" db="EMBL/GenBank/DDBJ databases">
        <title>Genomic analysis of 38 Legionella species identifies large and diverse effector repertoires.</title>
        <authorList>
            <person name="Burstein D."/>
            <person name="Amaro F."/>
            <person name="Zusman T."/>
            <person name="Lifshitz Z."/>
            <person name="Cohen O."/>
            <person name="Gilbert J.A."/>
            <person name="Pupko T."/>
            <person name="Shuman H.A."/>
            <person name="Segal G."/>
        </authorList>
    </citation>
    <scope>NUCLEOTIDE SEQUENCE [LARGE SCALE GENOMIC DNA]</scope>
    <source>
        <strain evidence="2 3">ATCC 49505</strain>
    </source>
</reference>
<dbReference type="Proteomes" id="UP000054997">
    <property type="component" value="Unassembled WGS sequence"/>
</dbReference>
<protein>
    <submittedName>
        <fullName evidence="2">Transmembrane protein</fullName>
    </submittedName>
</protein>
<dbReference type="AlphaFoldDB" id="A0A0W0VLZ3"/>
<name>A0A0W0VLZ3_9GAMM</name>
<feature type="transmembrane region" description="Helical" evidence="1">
    <location>
        <begin position="106"/>
        <end position="125"/>
    </location>
</feature>